<keyword evidence="5" id="KW-1185">Reference proteome</keyword>
<protein>
    <recommendedName>
        <fullName evidence="3">PCI domain-containing protein</fullName>
    </recommendedName>
</protein>
<dbReference type="PROSITE" id="PS50250">
    <property type="entry name" value="PCI"/>
    <property type="match status" value="1"/>
</dbReference>
<sequence length="259" mass="29888">MTTQQETLTDGNALKQFVVLAKSSKGRAIVSIIEKALNHPSVFVFGELLDMPNVQQLKETEFKNYYDLLQIFAFGSFIDYKNKKDSLPQMTPQMITKLKQLTIVFLSSSSNVIPYSVLQEQIEISNVRELEDLIIDSIYQNIIKGKLDQKNKHLEIDFSIGRDVQPEQLDSMINCLNNWSSTSQKLLDDISGLIVHSDKVHVQYRKEKEEFETKFEQAKLNTKTDSPAEQLYYDSMEYSDELRMKKGPKIKGKDYSKRP</sequence>
<dbReference type="AlphaFoldDB" id="A0AAN7TT13"/>
<evidence type="ECO:0000256" key="2">
    <source>
        <dbReference type="ARBA" id="ARBA00022790"/>
    </source>
</evidence>
<comment type="caution">
    <text evidence="4">The sequence shown here is derived from an EMBL/GenBank/DDBJ whole genome shotgun (WGS) entry which is preliminary data.</text>
</comment>
<comment type="similarity">
    <text evidence="1">Belongs to the CSN7/EIF3M family. CSN7 subfamily.</text>
</comment>
<reference evidence="4 5" key="1">
    <citation type="submission" date="2023-11" db="EMBL/GenBank/DDBJ databases">
        <title>Dfirmibasis_genome.</title>
        <authorList>
            <person name="Edelbroek B."/>
            <person name="Kjellin J."/>
            <person name="Jerlstrom-Hultqvist J."/>
            <person name="Soderbom F."/>
        </authorList>
    </citation>
    <scope>NUCLEOTIDE SEQUENCE [LARGE SCALE GENOMIC DNA]</scope>
    <source>
        <strain evidence="4 5">TNS-C-14</strain>
    </source>
</reference>
<dbReference type="Proteomes" id="UP001344447">
    <property type="component" value="Unassembled WGS sequence"/>
</dbReference>
<name>A0AAN7TT13_9MYCE</name>
<evidence type="ECO:0000313" key="4">
    <source>
        <dbReference type="EMBL" id="KAK5574553.1"/>
    </source>
</evidence>
<dbReference type="PANTHER" id="PTHR15350">
    <property type="entry name" value="COP9 SIGNALOSOME COMPLEX SUBUNIT 7/DENDRITIC CELL PROTEIN GA17"/>
    <property type="match status" value="1"/>
</dbReference>
<dbReference type="Pfam" id="PF22061">
    <property type="entry name" value="CSN7_HB_subdom"/>
    <property type="match status" value="1"/>
</dbReference>
<proteinExistence type="inferred from homology"/>
<evidence type="ECO:0000259" key="3">
    <source>
        <dbReference type="PROSITE" id="PS50250"/>
    </source>
</evidence>
<feature type="domain" description="PCI" evidence="3">
    <location>
        <begin position="1"/>
        <end position="161"/>
    </location>
</feature>
<accession>A0AAN7TT13</accession>
<dbReference type="GO" id="GO:0008180">
    <property type="term" value="C:COP9 signalosome"/>
    <property type="evidence" value="ECO:0007669"/>
    <property type="project" value="UniProtKB-KW"/>
</dbReference>
<evidence type="ECO:0000313" key="5">
    <source>
        <dbReference type="Proteomes" id="UP001344447"/>
    </source>
</evidence>
<dbReference type="InterPro" id="IPR000717">
    <property type="entry name" value="PCI_dom"/>
</dbReference>
<dbReference type="PANTHER" id="PTHR15350:SF5">
    <property type="entry name" value="COP9 SIGNALOSOME COMPLEX SUBUNIT 7"/>
    <property type="match status" value="1"/>
</dbReference>
<dbReference type="Pfam" id="PF01399">
    <property type="entry name" value="PCI"/>
    <property type="match status" value="1"/>
</dbReference>
<dbReference type="EMBL" id="JAVFKY010000006">
    <property type="protein sequence ID" value="KAK5574553.1"/>
    <property type="molecule type" value="Genomic_DNA"/>
</dbReference>
<organism evidence="4 5">
    <name type="scientific">Dictyostelium firmibasis</name>
    <dbReference type="NCBI Taxonomy" id="79012"/>
    <lineage>
        <taxon>Eukaryota</taxon>
        <taxon>Amoebozoa</taxon>
        <taxon>Evosea</taxon>
        <taxon>Eumycetozoa</taxon>
        <taxon>Dictyostelia</taxon>
        <taxon>Dictyosteliales</taxon>
        <taxon>Dictyosteliaceae</taxon>
        <taxon>Dictyostelium</taxon>
    </lineage>
</organism>
<evidence type="ECO:0000256" key="1">
    <source>
        <dbReference type="ARBA" id="ARBA00008482"/>
    </source>
</evidence>
<keyword evidence="2" id="KW-0736">Signalosome</keyword>
<dbReference type="InterPro" id="IPR045237">
    <property type="entry name" value="COPS7/eIF3m"/>
</dbReference>
<dbReference type="SMART" id="SM00088">
    <property type="entry name" value="PINT"/>
    <property type="match status" value="1"/>
</dbReference>
<gene>
    <name evidence="4" type="ORF">RB653_009806</name>
</gene>